<comment type="caution">
    <text evidence="3">The sequence shown here is derived from an EMBL/GenBank/DDBJ whole genome shotgun (WGS) entry which is preliminary data.</text>
</comment>
<dbReference type="SUPFAM" id="SSF55785">
    <property type="entry name" value="PYP-like sensor domain (PAS domain)"/>
    <property type="match status" value="1"/>
</dbReference>
<dbReference type="InterPro" id="IPR035965">
    <property type="entry name" value="PAS-like_dom_sf"/>
</dbReference>
<accession>A0ABN7NKC6</accession>
<organism evidence="3 4">
    <name type="scientific">Timema podura</name>
    <name type="common">Walking stick</name>
    <dbReference type="NCBI Taxonomy" id="61482"/>
    <lineage>
        <taxon>Eukaryota</taxon>
        <taxon>Metazoa</taxon>
        <taxon>Ecdysozoa</taxon>
        <taxon>Arthropoda</taxon>
        <taxon>Hexapoda</taxon>
        <taxon>Insecta</taxon>
        <taxon>Pterygota</taxon>
        <taxon>Neoptera</taxon>
        <taxon>Polyneoptera</taxon>
        <taxon>Phasmatodea</taxon>
        <taxon>Timematodea</taxon>
        <taxon>Timematoidea</taxon>
        <taxon>Timematidae</taxon>
        <taxon>Timema</taxon>
    </lineage>
</organism>
<keyword evidence="4" id="KW-1185">Reference proteome</keyword>
<dbReference type="PANTHER" id="PTHR23042">
    <property type="entry name" value="CIRCADIAN PROTEIN CLOCK/ARNT/BMAL/PAS"/>
    <property type="match status" value="1"/>
</dbReference>
<gene>
    <name evidence="3" type="ORF">TPAB3V08_LOCUS659</name>
</gene>
<reference evidence="3" key="1">
    <citation type="submission" date="2021-03" db="EMBL/GenBank/DDBJ databases">
        <authorList>
            <person name="Tran Van P."/>
        </authorList>
    </citation>
    <scope>NUCLEOTIDE SEQUENCE</scope>
</reference>
<feature type="region of interest" description="Disordered" evidence="1">
    <location>
        <begin position="24"/>
        <end position="76"/>
    </location>
</feature>
<dbReference type="InterPro" id="IPR000014">
    <property type="entry name" value="PAS"/>
</dbReference>
<dbReference type="CDD" id="cd00130">
    <property type="entry name" value="PAS"/>
    <property type="match status" value="1"/>
</dbReference>
<proteinExistence type="predicted"/>
<name>A0ABN7NKC6_TIMPD</name>
<dbReference type="Pfam" id="PF14598">
    <property type="entry name" value="PAS_11"/>
    <property type="match status" value="1"/>
</dbReference>
<dbReference type="Proteomes" id="UP001153148">
    <property type="component" value="Unassembled WGS sequence"/>
</dbReference>
<dbReference type="EMBL" id="CAJPIN010000512">
    <property type="protein sequence ID" value="CAG2053608.1"/>
    <property type="molecule type" value="Genomic_DNA"/>
</dbReference>
<evidence type="ECO:0000259" key="2">
    <source>
        <dbReference type="PROSITE" id="PS50112"/>
    </source>
</evidence>
<evidence type="ECO:0000256" key="1">
    <source>
        <dbReference type="SAM" id="MobiDB-lite"/>
    </source>
</evidence>
<dbReference type="Gene3D" id="3.30.450.20">
    <property type="entry name" value="PAS domain"/>
    <property type="match status" value="2"/>
</dbReference>
<protein>
    <recommendedName>
        <fullName evidence="2">PAS domain-containing protein</fullName>
    </recommendedName>
</protein>
<feature type="non-terminal residue" evidence="3">
    <location>
        <position position="311"/>
    </location>
</feature>
<feature type="domain" description="PAS" evidence="2">
    <location>
        <begin position="171"/>
        <end position="205"/>
    </location>
</feature>
<sequence>MFSTQKNDLFGQSLYNITCPEDHADLTKNLAPDPDPSAPESTSVSQPVIPDDSSSDDTTSSSNQSLPSPRPLLPVIIQPPPIMERQRRSFHLRLSQRAVSRSEVAQYEMFHVLGHLRVPKRTKQDSGSSSSTSRNGAVLVAVVKLFKETRVAELSLLEATRDEYITRHLIDGRFIYCDHRISVVSGYFPEEVSGLSAFKFMHKEDFLYTMIALRQMYDRYGQGEGYGSSVYRLRCKNGQFIFMRTHGYVEYSKTTHQVESFICVNSFISNWGTKQPLYILDWCNVEATYNGMSSTLPITVVDGNGPSLLGI</sequence>
<evidence type="ECO:0000313" key="4">
    <source>
        <dbReference type="Proteomes" id="UP001153148"/>
    </source>
</evidence>
<evidence type="ECO:0000313" key="3">
    <source>
        <dbReference type="EMBL" id="CAG2053608.1"/>
    </source>
</evidence>
<dbReference type="InterPro" id="IPR050933">
    <property type="entry name" value="Circadian_TF"/>
</dbReference>
<dbReference type="PROSITE" id="PS50112">
    <property type="entry name" value="PAS"/>
    <property type="match status" value="1"/>
</dbReference>